<evidence type="ECO:0000313" key="5">
    <source>
        <dbReference type="Proteomes" id="UP001652642"/>
    </source>
</evidence>
<dbReference type="Pfam" id="PF00061">
    <property type="entry name" value="Lipocalin"/>
    <property type="match status" value="1"/>
</dbReference>
<dbReference type="GO" id="GO:0036094">
    <property type="term" value="F:small molecule binding"/>
    <property type="evidence" value="ECO:0007669"/>
    <property type="project" value="InterPro"/>
</dbReference>
<protein>
    <submittedName>
        <fullName evidence="6">Lipocalin-15-like</fullName>
    </submittedName>
</protein>
<evidence type="ECO:0000256" key="3">
    <source>
        <dbReference type="SAM" id="SignalP"/>
    </source>
</evidence>
<organism evidence="5 6">
    <name type="scientific">Pogona vitticeps</name>
    <name type="common">central bearded dragon</name>
    <dbReference type="NCBI Taxonomy" id="103695"/>
    <lineage>
        <taxon>Eukaryota</taxon>
        <taxon>Metazoa</taxon>
        <taxon>Chordata</taxon>
        <taxon>Craniata</taxon>
        <taxon>Vertebrata</taxon>
        <taxon>Euteleostomi</taxon>
        <taxon>Lepidosauria</taxon>
        <taxon>Squamata</taxon>
        <taxon>Bifurcata</taxon>
        <taxon>Unidentata</taxon>
        <taxon>Episquamata</taxon>
        <taxon>Toxicofera</taxon>
        <taxon>Iguania</taxon>
        <taxon>Acrodonta</taxon>
        <taxon>Agamidae</taxon>
        <taxon>Amphibolurinae</taxon>
        <taxon>Pogona</taxon>
    </lineage>
</organism>
<dbReference type="PRINTS" id="PR01172">
    <property type="entry name" value="BLCTOGLOBULN"/>
</dbReference>
<reference evidence="6" key="1">
    <citation type="submission" date="2025-08" db="UniProtKB">
        <authorList>
            <consortium name="RefSeq"/>
        </authorList>
    </citation>
    <scope>IDENTIFICATION</scope>
</reference>
<evidence type="ECO:0000256" key="2">
    <source>
        <dbReference type="RuleBase" id="RU003695"/>
    </source>
</evidence>
<dbReference type="PANTHER" id="PTHR11430">
    <property type="entry name" value="LIPOCALIN"/>
    <property type="match status" value="1"/>
</dbReference>
<dbReference type="InterPro" id="IPR012674">
    <property type="entry name" value="Calycin"/>
</dbReference>
<dbReference type="AlphaFoldDB" id="A0A6J0UVU4"/>
<feature type="domain" description="Lipocalin/cytosolic fatty-acid binding" evidence="4">
    <location>
        <begin position="33"/>
        <end position="173"/>
    </location>
</feature>
<accession>A0A6J0UVU4</accession>
<dbReference type="InterPro" id="IPR000566">
    <property type="entry name" value="Lipocln_cytosolic_FA-bd_dom"/>
</dbReference>
<feature type="signal peptide" evidence="3">
    <location>
        <begin position="1"/>
        <end position="19"/>
    </location>
</feature>
<dbReference type="InParanoid" id="A0A6J0UVU4"/>
<dbReference type="KEGG" id="pvt:110087465"/>
<dbReference type="Proteomes" id="UP001652642">
    <property type="component" value="Chromosome Z"/>
</dbReference>
<dbReference type="PANTHER" id="PTHR11430:SF77">
    <property type="entry name" value="LIPOCALIN-LIKE 1 PROTEIN"/>
    <property type="match status" value="1"/>
</dbReference>
<dbReference type="PRINTS" id="PR00179">
    <property type="entry name" value="LIPOCALIN"/>
</dbReference>
<keyword evidence="5" id="KW-1185">Reference proteome</keyword>
<evidence type="ECO:0000256" key="1">
    <source>
        <dbReference type="ARBA" id="ARBA00006889"/>
    </source>
</evidence>
<dbReference type="SUPFAM" id="SSF50814">
    <property type="entry name" value="Lipocalins"/>
    <property type="match status" value="1"/>
</dbReference>
<keyword evidence="3" id="KW-0732">Signal</keyword>
<evidence type="ECO:0000313" key="6">
    <source>
        <dbReference type="RefSeq" id="XP_020664827.2"/>
    </source>
</evidence>
<dbReference type="RefSeq" id="XP_020664827.2">
    <property type="nucleotide sequence ID" value="XM_020809168.2"/>
</dbReference>
<name>A0A6J0UVU4_9SAUR</name>
<dbReference type="GeneID" id="110087465"/>
<dbReference type="InterPro" id="IPR002447">
    <property type="entry name" value="Blactoglobulin"/>
</dbReference>
<dbReference type="InterPro" id="IPR022272">
    <property type="entry name" value="Lipocalin_CS"/>
</dbReference>
<dbReference type="InterPro" id="IPR002345">
    <property type="entry name" value="Lipocalin"/>
</dbReference>
<dbReference type="FunCoup" id="A0A6J0UVU4">
    <property type="interactions" value="2"/>
</dbReference>
<comment type="similarity">
    <text evidence="1 2">Belongs to the calycin superfamily. Lipocalin family.</text>
</comment>
<dbReference type="OrthoDB" id="9627583at2759"/>
<sequence>MAALHSLLMLLLGVFCTQAEVPVQPDFDLEKFSGTWHIMAAVSNCPIFQSMRDTMTTSAAIVKPLPNGDMHLMVGYPMAGECKKVGMLLKKTDQPGHFTNEENGRKDIRVMATDYETHGFLYYFKEVPGEPSSTTLQLLTRVPEATPEMMEKFKEHYHHLGLTDDLMVALPESDVCAKMLSR</sequence>
<proteinExistence type="inferred from homology"/>
<gene>
    <name evidence="6" type="primary">LOC110087465</name>
</gene>
<feature type="chain" id="PRO_5045154434" evidence="3">
    <location>
        <begin position="20"/>
        <end position="182"/>
    </location>
</feature>
<dbReference type="Gene3D" id="2.40.128.20">
    <property type="match status" value="1"/>
</dbReference>
<dbReference type="PROSITE" id="PS00213">
    <property type="entry name" value="LIPOCALIN"/>
    <property type="match status" value="1"/>
</dbReference>
<evidence type="ECO:0000259" key="4">
    <source>
        <dbReference type="Pfam" id="PF00061"/>
    </source>
</evidence>